<keyword evidence="7 15" id="KW-0808">Transferase</keyword>
<dbReference type="NCBIfam" id="TIGR00657">
    <property type="entry name" value="asp_kinases"/>
    <property type="match status" value="1"/>
</dbReference>
<dbReference type="SUPFAM" id="SSF55021">
    <property type="entry name" value="ACT-like"/>
    <property type="match status" value="2"/>
</dbReference>
<dbReference type="PANTHER" id="PTHR21499:SF3">
    <property type="entry name" value="ASPARTOKINASE"/>
    <property type="match status" value="1"/>
</dbReference>
<dbReference type="FunFam" id="3.40.1160.10:FF:000002">
    <property type="entry name" value="Aspartokinase"/>
    <property type="match status" value="1"/>
</dbReference>
<dbReference type="CDD" id="cd04261">
    <property type="entry name" value="AAK_AKii-LysC-BS"/>
    <property type="match status" value="1"/>
</dbReference>
<dbReference type="UniPathway" id="UPA00051">
    <property type="reaction ID" value="UER00462"/>
</dbReference>
<feature type="binding site" evidence="14">
    <location>
        <position position="47"/>
    </location>
    <ligand>
        <name>substrate</name>
    </ligand>
</feature>
<dbReference type="SUPFAM" id="SSF53633">
    <property type="entry name" value="Carbamate kinase-like"/>
    <property type="match status" value="1"/>
</dbReference>
<dbReference type="Pfam" id="PF22468">
    <property type="entry name" value="ACT_9"/>
    <property type="match status" value="1"/>
</dbReference>
<dbReference type="InterPro" id="IPR001048">
    <property type="entry name" value="Asp/Glu/Uridylate_kinase"/>
</dbReference>
<comment type="similarity">
    <text evidence="5 15">Belongs to the aspartokinase family.</text>
</comment>
<accession>A0A1T4RNN6</accession>
<dbReference type="InterPro" id="IPR002912">
    <property type="entry name" value="ACT_dom"/>
</dbReference>
<evidence type="ECO:0000256" key="5">
    <source>
        <dbReference type="ARBA" id="ARBA00010122"/>
    </source>
</evidence>
<evidence type="ECO:0000256" key="2">
    <source>
        <dbReference type="ARBA" id="ARBA00004766"/>
    </source>
</evidence>
<dbReference type="GO" id="GO:0005829">
    <property type="term" value="C:cytosol"/>
    <property type="evidence" value="ECO:0007669"/>
    <property type="project" value="TreeGrafter"/>
</dbReference>
<evidence type="ECO:0000256" key="4">
    <source>
        <dbReference type="ARBA" id="ARBA00005139"/>
    </source>
</evidence>
<evidence type="ECO:0000256" key="13">
    <source>
        <dbReference type="ARBA" id="ARBA00047872"/>
    </source>
</evidence>
<evidence type="ECO:0000256" key="14">
    <source>
        <dbReference type="PIRSR" id="PIRSR000726-1"/>
    </source>
</evidence>
<evidence type="ECO:0000256" key="7">
    <source>
        <dbReference type="ARBA" id="ARBA00022679"/>
    </source>
</evidence>
<evidence type="ECO:0000256" key="15">
    <source>
        <dbReference type="RuleBase" id="RU003448"/>
    </source>
</evidence>
<reference evidence="19" key="1">
    <citation type="submission" date="2017-02" db="EMBL/GenBank/DDBJ databases">
        <authorList>
            <person name="Varghese N."/>
            <person name="Submissions S."/>
        </authorList>
    </citation>
    <scope>NUCLEOTIDE SEQUENCE [LARGE SCALE GENOMIC DNA]</scope>
    <source>
        <strain evidence="19">DSM 16521</strain>
    </source>
</reference>
<dbReference type="RefSeq" id="WP_078666213.1">
    <property type="nucleotide sequence ID" value="NZ_FUXM01000033.1"/>
</dbReference>
<evidence type="ECO:0000313" key="18">
    <source>
        <dbReference type="EMBL" id="SKA17594.1"/>
    </source>
</evidence>
<dbReference type="GO" id="GO:0009088">
    <property type="term" value="P:threonine biosynthetic process"/>
    <property type="evidence" value="ECO:0007669"/>
    <property type="project" value="UniProtKB-UniPathway"/>
</dbReference>
<dbReference type="CDD" id="cd04913">
    <property type="entry name" value="ACT_AKii-LysC-BS-like_1"/>
    <property type="match status" value="1"/>
</dbReference>
<comment type="function">
    <text evidence="1">Catalyzes the phosphorylation of the beta-carboxyl group of aspartic acid with ATP to yield 4-phospho-L-aspartate, which is involved in the branched biosynthetic pathway leading to the biosynthesis of amino acids threonine, isoleucine and methionine.</text>
</comment>
<evidence type="ECO:0000256" key="1">
    <source>
        <dbReference type="ARBA" id="ARBA00003121"/>
    </source>
</evidence>
<dbReference type="Gene3D" id="3.40.1160.10">
    <property type="entry name" value="Acetylglutamate kinase-like"/>
    <property type="match status" value="1"/>
</dbReference>
<dbReference type="UniPathway" id="UPA00050">
    <property type="reaction ID" value="UER00461"/>
</dbReference>
<dbReference type="GO" id="GO:0009089">
    <property type="term" value="P:lysine biosynthetic process via diaminopimelate"/>
    <property type="evidence" value="ECO:0007669"/>
    <property type="project" value="UniProtKB-UniPathway"/>
</dbReference>
<dbReference type="InterPro" id="IPR005260">
    <property type="entry name" value="Asp_kin_monofn"/>
</dbReference>
<dbReference type="Proteomes" id="UP000189933">
    <property type="component" value="Unassembled WGS sequence"/>
</dbReference>
<dbReference type="UniPathway" id="UPA00034">
    <property type="reaction ID" value="UER00015"/>
</dbReference>
<dbReference type="CDD" id="cd04923">
    <property type="entry name" value="ACT_AK-LysC-DapG-like_2"/>
    <property type="match status" value="1"/>
</dbReference>
<dbReference type="AlphaFoldDB" id="A0A1T4RNN6"/>
<dbReference type="InterPro" id="IPR045865">
    <property type="entry name" value="ACT-like_dom_sf"/>
</dbReference>
<dbReference type="NCBIfam" id="NF005155">
    <property type="entry name" value="PRK06635.1-4"/>
    <property type="match status" value="1"/>
</dbReference>
<dbReference type="InterPro" id="IPR001341">
    <property type="entry name" value="Asp_kinase"/>
</dbReference>
<proteinExistence type="inferred from homology"/>
<dbReference type="InterPro" id="IPR018042">
    <property type="entry name" value="Aspartate_kinase_CS"/>
</dbReference>
<evidence type="ECO:0000256" key="3">
    <source>
        <dbReference type="ARBA" id="ARBA00004986"/>
    </source>
</evidence>
<dbReference type="FunFam" id="3.30.2130.10:FF:000002">
    <property type="entry name" value="Aspartokinase"/>
    <property type="match status" value="1"/>
</dbReference>
<dbReference type="InterPro" id="IPR041740">
    <property type="entry name" value="AKii-LysC-BS"/>
</dbReference>
<organism evidence="18 19">
    <name type="scientific">Carboxydocella sporoproducens DSM 16521</name>
    <dbReference type="NCBI Taxonomy" id="1121270"/>
    <lineage>
        <taxon>Bacteria</taxon>
        <taxon>Bacillati</taxon>
        <taxon>Bacillota</taxon>
        <taxon>Clostridia</taxon>
        <taxon>Eubacteriales</taxon>
        <taxon>Clostridiales Family XVI. Incertae Sedis</taxon>
        <taxon>Carboxydocella</taxon>
    </lineage>
</organism>
<feature type="binding site" evidence="14">
    <location>
        <position position="179"/>
    </location>
    <ligand>
        <name>ATP</name>
        <dbReference type="ChEBI" id="CHEBI:30616"/>
    </ligand>
</feature>
<dbReference type="NCBIfam" id="NF005154">
    <property type="entry name" value="PRK06635.1-2"/>
    <property type="match status" value="1"/>
</dbReference>
<dbReference type="GO" id="GO:0019877">
    <property type="term" value="P:diaminopimelate biosynthetic process"/>
    <property type="evidence" value="ECO:0007669"/>
    <property type="project" value="UniProtKB-KW"/>
</dbReference>
<dbReference type="Gene3D" id="3.30.2130.10">
    <property type="entry name" value="VC0802-like"/>
    <property type="match status" value="1"/>
</dbReference>
<comment type="catalytic activity">
    <reaction evidence="13 15">
        <text>L-aspartate + ATP = 4-phospho-L-aspartate + ADP</text>
        <dbReference type="Rhea" id="RHEA:23776"/>
        <dbReference type="ChEBI" id="CHEBI:29991"/>
        <dbReference type="ChEBI" id="CHEBI:30616"/>
        <dbReference type="ChEBI" id="CHEBI:57535"/>
        <dbReference type="ChEBI" id="CHEBI:456216"/>
        <dbReference type="EC" id="2.7.2.4"/>
    </reaction>
</comment>
<evidence type="ECO:0000259" key="17">
    <source>
        <dbReference type="PROSITE" id="PS51671"/>
    </source>
</evidence>
<dbReference type="InterPro" id="IPR054352">
    <property type="entry name" value="ACT_Aspartokinase"/>
</dbReference>
<evidence type="ECO:0000256" key="10">
    <source>
        <dbReference type="ARBA" id="ARBA00022840"/>
    </source>
</evidence>
<keyword evidence="11" id="KW-0220">Diaminopimelate biosynthesis</keyword>
<evidence type="ECO:0000256" key="6">
    <source>
        <dbReference type="ARBA" id="ARBA00022605"/>
    </source>
</evidence>
<comment type="pathway">
    <text evidence="2 16">Amino-acid biosynthesis; L-lysine biosynthesis via DAP pathway; (S)-tetrahydrodipicolinate from L-aspartate: step 1/4.</text>
</comment>
<keyword evidence="9 15" id="KW-0418">Kinase</keyword>
<dbReference type="GO" id="GO:0005524">
    <property type="term" value="F:ATP binding"/>
    <property type="evidence" value="ECO:0007669"/>
    <property type="project" value="UniProtKB-KW"/>
</dbReference>
<dbReference type="EMBL" id="FUXM01000033">
    <property type="protein sequence ID" value="SKA17594.1"/>
    <property type="molecule type" value="Genomic_DNA"/>
</dbReference>
<keyword evidence="10 14" id="KW-0067">ATP-binding</keyword>
<feature type="binding site" evidence="14">
    <location>
        <begin position="7"/>
        <end position="10"/>
    </location>
    <ligand>
        <name>ATP</name>
        <dbReference type="ChEBI" id="CHEBI:30616"/>
    </ligand>
</feature>
<feature type="binding site" evidence="14">
    <location>
        <position position="74"/>
    </location>
    <ligand>
        <name>substrate</name>
    </ligand>
</feature>
<evidence type="ECO:0000313" key="19">
    <source>
        <dbReference type="Proteomes" id="UP000189933"/>
    </source>
</evidence>
<gene>
    <name evidence="18" type="ORF">SAMN02745885_02203</name>
</gene>
<evidence type="ECO:0000256" key="9">
    <source>
        <dbReference type="ARBA" id="ARBA00022777"/>
    </source>
</evidence>
<comment type="pathway">
    <text evidence="3 16">Amino-acid biosynthesis; L-methionine biosynthesis via de novo pathway; L-homoserine from L-aspartate: step 1/3.</text>
</comment>
<comment type="pathway">
    <text evidence="4 16">Amino-acid biosynthesis; L-threonine biosynthesis; L-threonine from L-aspartate: step 1/5.</text>
</comment>
<evidence type="ECO:0000256" key="12">
    <source>
        <dbReference type="ARBA" id="ARBA00023154"/>
    </source>
</evidence>
<evidence type="ECO:0000256" key="16">
    <source>
        <dbReference type="RuleBase" id="RU004249"/>
    </source>
</evidence>
<dbReference type="NCBIfam" id="TIGR00656">
    <property type="entry name" value="asp_kin_monofn"/>
    <property type="match status" value="1"/>
</dbReference>
<dbReference type="GO" id="GO:0004072">
    <property type="term" value="F:aspartate kinase activity"/>
    <property type="evidence" value="ECO:0007669"/>
    <property type="project" value="UniProtKB-EC"/>
</dbReference>
<dbReference type="PROSITE" id="PS00324">
    <property type="entry name" value="ASPARTOKINASE"/>
    <property type="match status" value="1"/>
</dbReference>
<feature type="binding site" evidence="14">
    <location>
        <position position="184"/>
    </location>
    <ligand>
        <name>ATP</name>
        <dbReference type="ChEBI" id="CHEBI:30616"/>
    </ligand>
</feature>
<name>A0A1T4RNN6_9FIRM</name>
<sequence length="405" mass="43603">MALVVQKFGGSSVANAERIKRVARRAVECFREGNQVVVVVSAMGDTTDELLNLMKQITLDPDPREQDMLLSTGEQISIALLAMAIQAEGVAAISLTGPQAGIRTDNVFNKARIKKVLTQRIREELANNKIVVVAGFQGLNEDGEITTLGRGGSDTTAVALAAALKADVCEIFTDVDGVYTADPRVVPQAKKLADISYDEMLELASLGAVVLQPRAVEFAKNYDVPIHVRSSFNHEPGTIVRRESTMEKERVVSGIAHDLNVAKIAIFDVPDRPGVARTLFQLLAEQNVNVDMIIQSATRNDTNDISFTCAHDDLSRALAAVEQACSLLGAKGYTYDEDVAKVSIVGAGMVSNPGVAAKMFEALAEEGINIEMIATSEIKISCIIRASDVKLAVLALHNKFQLEKP</sequence>
<dbReference type="PROSITE" id="PS51671">
    <property type="entry name" value="ACT"/>
    <property type="match status" value="1"/>
</dbReference>
<keyword evidence="19" id="KW-1185">Reference proteome</keyword>
<feature type="domain" description="ACT" evidence="17">
    <location>
        <begin position="264"/>
        <end position="347"/>
    </location>
</feature>
<dbReference type="OrthoDB" id="9799110at2"/>
<feature type="binding site" evidence="14">
    <location>
        <begin position="173"/>
        <end position="174"/>
    </location>
    <ligand>
        <name>ATP</name>
        <dbReference type="ChEBI" id="CHEBI:30616"/>
    </ligand>
</feature>
<dbReference type="InterPro" id="IPR036393">
    <property type="entry name" value="AceGlu_kinase-like_sf"/>
</dbReference>
<keyword evidence="12" id="KW-0457">Lysine biosynthesis</keyword>
<evidence type="ECO:0000256" key="11">
    <source>
        <dbReference type="ARBA" id="ARBA00022915"/>
    </source>
</evidence>
<dbReference type="GO" id="GO:0009090">
    <property type="term" value="P:homoserine biosynthetic process"/>
    <property type="evidence" value="ECO:0007669"/>
    <property type="project" value="TreeGrafter"/>
</dbReference>
<dbReference type="Pfam" id="PF01842">
    <property type="entry name" value="ACT"/>
    <property type="match status" value="1"/>
</dbReference>
<dbReference type="Pfam" id="PF00696">
    <property type="entry name" value="AA_kinase"/>
    <property type="match status" value="1"/>
</dbReference>
<dbReference type="PANTHER" id="PTHR21499">
    <property type="entry name" value="ASPARTATE KINASE"/>
    <property type="match status" value="1"/>
</dbReference>
<protein>
    <recommendedName>
        <fullName evidence="15">Aspartokinase</fullName>
        <ecNumber evidence="15">2.7.2.4</ecNumber>
    </recommendedName>
</protein>
<evidence type="ECO:0000256" key="8">
    <source>
        <dbReference type="ARBA" id="ARBA00022741"/>
    </source>
</evidence>
<keyword evidence="8 14" id="KW-0547">Nucleotide-binding</keyword>
<dbReference type="EC" id="2.7.2.4" evidence="15"/>
<keyword evidence="6 16" id="KW-0028">Amino-acid biosynthesis</keyword>
<dbReference type="PIRSF" id="PIRSF000726">
    <property type="entry name" value="Asp_kin"/>
    <property type="match status" value="1"/>
</dbReference>